<evidence type="ECO:0000313" key="6">
    <source>
        <dbReference type="Proteomes" id="UP000809273"/>
    </source>
</evidence>
<proteinExistence type="inferred from homology"/>
<keyword evidence="1 2" id="KW-0645">Protease</keyword>
<comment type="caution">
    <text evidence="5">The sequence shown here is derived from an EMBL/GenBank/DDBJ whole genome shotgun (WGS) entry which is preliminary data.</text>
</comment>
<dbReference type="Gene3D" id="3.40.50.300">
    <property type="entry name" value="P-loop containing nucleotide triphosphate hydrolases"/>
    <property type="match status" value="2"/>
</dbReference>
<reference evidence="5" key="1">
    <citation type="journal article" date="2021" name="Environ. Microbiol.">
        <title>Genomic characterization of three novel Desulfobacterota classes expand the metabolic and phylogenetic diversity of the phylum.</title>
        <authorList>
            <person name="Murphy C.L."/>
            <person name="Biggerstaff J."/>
            <person name="Eichhorn A."/>
            <person name="Ewing E."/>
            <person name="Shahan R."/>
            <person name="Soriano D."/>
            <person name="Stewart S."/>
            <person name="VanMol K."/>
            <person name="Walker R."/>
            <person name="Walters P."/>
            <person name="Elshahed M.S."/>
            <person name="Youssef N.H."/>
        </authorList>
    </citation>
    <scope>NUCLEOTIDE SEQUENCE</scope>
    <source>
        <strain evidence="5">Zod_Metabat.24</strain>
    </source>
</reference>
<feature type="compositionally biased region" description="Basic and acidic residues" evidence="3">
    <location>
        <begin position="809"/>
        <end position="822"/>
    </location>
</feature>
<dbReference type="InterPro" id="IPR046843">
    <property type="entry name" value="LonB_AAA-LID"/>
</dbReference>
<feature type="active site" evidence="2">
    <location>
        <position position="712"/>
    </location>
</feature>
<accession>A0A9D8KIP1</accession>
<dbReference type="InterPro" id="IPR027417">
    <property type="entry name" value="P-loop_NTPase"/>
</dbReference>
<evidence type="ECO:0000256" key="2">
    <source>
        <dbReference type="PROSITE-ProRule" id="PRU01122"/>
    </source>
</evidence>
<dbReference type="InterPro" id="IPR020568">
    <property type="entry name" value="Ribosomal_Su5_D2-typ_SF"/>
</dbReference>
<dbReference type="Gene3D" id="1.10.8.60">
    <property type="match status" value="1"/>
</dbReference>
<dbReference type="Pfam" id="PF13654">
    <property type="entry name" value="AAA_32"/>
    <property type="match status" value="1"/>
</dbReference>
<dbReference type="GO" id="GO:0004252">
    <property type="term" value="F:serine-type endopeptidase activity"/>
    <property type="evidence" value="ECO:0007669"/>
    <property type="project" value="UniProtKB-UniRule"/>
</dbReference>
<comment type="catalytic activity">
    <reaction evidence="2">
        <text>Hydrolysis of proteins in presence of ATP.</text>
        <dbReference type="EC" id="3.4.21.53"/>
    </reaction>
</comment>
<dbReference type="GO" id="GO:0030163">
    <property type="term" value="P:protein catabolic process"/>
    <property type="evidence" value="ECO:0007669"/>
    <property type="project" value="InterPro"/>
</dbReference>
<organism evidence="5 6">
    <name type="scientific">Candidatus Zymogenus saltonus</name>
    <dbReference type="NCBI Taxonomy" id="2844893"/>
    <lineage>
        <taxon>Bacteria</taxon>
        <taxon>Deltaproteobacteria</taxon>
        <taxon>Candidatus Zymogenia</taxon>
        <taxon>Candidatus Zymogeniales</taxon>
        <taxon>Candidatus Zymogenaceae</taxon>
        <taxon>Candidatus Zymogenus</taxon>
    </lineage>
</organism>
<evidence type="ECO:0000313" key="5">
    <source>
        <dbReference type="EMBL" id="MBN1574301.1"/>
    </source>
</evidence>
<evidence type="ECO:0000256" key="1">
    <source>
        <dbReference type="ARBA" id="ARBA00022670"/>
    </source>
</evidence>
<feature type="domain" description="Lon proteolytic" evidence="4">
    <location>
        <begin position="579"/>
        <end position="774"/>
    </location>
</feature>
<feature type="active site" evidence="2">
    <location>
        <position position="669"/>
    </location>
</feature>
<feature type="region of interest" description="Disordered" evidence="3">
    <location>
        <begin position="809"/>
        <end position="828"/>
    </location>
</feature>
<evidence type="ECO:0000259" key="4">
    <source>
        <dbReference type="PROSITE" id="PS51786"/>
    </source>
</evidence>
<keyword evidence="2" id="KW-0378">Hydrolase</keyword>
<evidence type="ECO:0000256" key="3">
    <source>
        <dbReference type="SAM" id="MobiDB-lite"/>
    </source>
</evidence>
<dbReference type="PANTHER" id="PTHR10046">
    <property type="entry name" value="ATP DEPENDENT LON PROTEASE FAMILY MEMBER"/>
    <property type="match status" value="1"/>
</dbReference>
<dbReference type="PROSITE" id="PS51786">
    <property type="entry name" value="LON_PROTEOLYTIC"/>
    <property type="match status" value="1"/>
</dbReference>
<dbReference type="SUPFAM" id="SSF54211">
    <property type="entry name" value="Ribosomal protein S5 domain 2-like"/>
    <property type="match status" value="1"/>
</dbReference>
<dbReference type="GO" id="GO:0004176">
    <property type="term" value="F:ATP-dependent peptidase activity"/>
    <property type="evidence" value="ECO:0007669"/>
    <property type="project" value="UniProtKB-UniRule"/>
</dbReference>
<dbReference type="InterPro" id="IPR046844">
    <property type="entry name" value="Lon-like_helical"/>
</dbReference>
<reference evidence="5" key="2">
    <citation type="submission" date="2021-01" db="EMBL/GenBank/DDBJ databases">
        <authorList>
            <person name="Hahn C.R."/>
            <person name="Youssef N.H."/>
            <person name="Elshahed M."/>
        </authorList>
    </citation>
    <scope>NUCLEOTIDE SEQUENCE</scope>
    <source>
        <strain evidence="5">Zod_Metabat.24</strain>
    </source>
</reference>
<dbReference type="InterPro" id="IPR008269">
    <property type="entry name" value="Lon_proteolytic"/>
</dbReference>
<dbReference type="Pfam" id="PF05362">
    <property type="entry name" value="Lon_C"/>
    <property type="match status" value="1"/>
</dbReference>
<protein>
    <recommendedName>
        <fullName evidence="2">endopeptidase La</fullName>
        <ecNumber evidence="2">3.4.21.53</ecNumber>
    </recommendedName>
</protein>
<dbReference type="InterPro" id="IPR027065">
    <property type="entry name" value="Lon_Prtase"/>
</dbReference>
<dbReference type="EMBL" id="JAFGIX010000072">
    <property type="protein sequence ID" value="MBN1574301.1"/>
    <property type="molecule type" value="Genomic_DNA"/>
</dbReference>
<dbReference type="InterPro" id="IPR014721">
    <property type="entry name" value="Ribsml_uS5_D2-typ_fold_subgr"/>
</dbReference>
<dbReference type="InterPro" id="IPR041699">
    <property type="entry name" value="AAA_32"/>
</dbReference>
<sequence length="828" mass="92640">MVDIEKRKVEIDRLRWKCDPGIFTFKTTKDIEPSDEIIGQDRAIVALKTGIEIESPGYNIFVSGLTGANRIDLIKKTMEKFVKPGDPPDDICYVYNFKDNDKPVALTLPAGLGGKFKKAMADLIAKLKEYIPQATQSREFKNNLKNIAEKYGNQQKELVNRLKLKSQEEGFSMVQVQMGAVTRPLLVPTLQDEPTSLEKLDSMVEAGEFPKERFDALKDKSFALNTELDAVRRESVELEKKMMEEIKKLEADTIKPEIENQIESLRAEFKFEKISLYLDDVKADIIENTSYFKTEEAPETPQMPFPFIGLGSERSPLWRYEVNLLVDNSDVKERPVILETSPTYANLFGNIERTIDRAGAVQTDFTKLKPGSIHRANGGYLIMNAFDLLTEPGSWHCLKRTLKNKKIEFHCIEPMFLFASLTIKPEPVEADLKVIMVGDPYIYQLLMIRDDEFPEIFKIKSDFDPVMIKNEENVRSYASFIKKTTEEEGLLPFDRSGVSGIVEYGVREGRSQKKMSSRFSEVADIIREASYWAKSEGKEVVGEEHVKRSIAEKIKRVNMSEDKIKEKMREGVLMIETEGSVVGQVNGLAVYSLGDHSFGAPSKITAVTSLGRGGIINIEREAKLSGNIYDKGVLILTGYLRGKYAQDIPLSLSASLTFEQSYYGVDGDSASSTEVYAIVSALTEIPLRQDIAVTGSVNQKGRVQPIGGVNEKIEGFFDVCADRGLTGSQGVMIPDTNVDDLMLRSDVIDAVREGKFNIYNVSTIDEGIEILTGMEAGEMSKEGGYPEGTINYLVIEKLTGIHEKLKKLGKTDKKDNDDKGEGNGENEG</sequence>
<dbReference type="Gene3D" id="3.30.230.10">
    <property type="match status" value="1"/>
</dbReference>
<gene>
    <name evidence="5" type="ORF">JW984_13970</name>
</gene>
<comment type="similarity">
    <text evidence="2">Belongs to the peptidase S16 family.</text>
</comment>
<dbReference type="Proteomes" id="UP000809273">
    <property type="component" value="Unassembled WGS sequence"/>
</dbReference>
<name>A0A9D8KIP1_9DELT</name>
<dbReference type="Pfam" id="PF20437">
    <property type="entry name" value="LonC_helical"/>
    <property type="match status" value="1"/>
</dbReference>
<dbReference type="Pfam" id="PF20436">
    <property type="entry name" value="LonB_AAA-LID"/>
    <property type="match status" value="1"/>
</dbReference>
<keyword evidence="2" id="KW-0720">Serine protease</keyword>
<dbReference type="AlphaFoldDB" id="A0A9D8KIP1"/>
<dbReference type="GO" id="GO:0005524">
    <property type="term" value="F:ATP binding"/>
    <property type="evidence" value="ECO:0007669"/>
    <property type="project" value="InterPro"/>
</dbReference>
<dbReference type="EC" id="3.4.21.53" evidence="2"/>
<dbReference type="GO" id="GO:0006508">
    <property type="term" value="P:proteolysis"/>
    <property type="evidence" value="ECO:0007669"/>
    <property type="project" value="UniProtKB-KW"/>
</dbReference>